<dbReference type="Pfam" id="PF00496">
    <property type="entry name" value="SBP_bac_5"/>
    <property type="match status" value="1"/>
</dbReference>
<dbReference type="AlphaFoldDB" id="A0A081C141"/>
<evidence type="ECO:0000256" key="1">
    <source>
        <dbReference type="ARBA" id="ARBA00005695"/>
    </source>
</evidence>
<keyword evidence="2" id="KW-0813">Transport</keyword>
<comment type="similarity">
    <text evidence="1">Belongs to the bacterial solute-binding protein 5 family.</text>
</comment>
<name>A0A081C141_VECG1</name>
<organism evidence="5">
    <name type="scientific">Vecturithrix granuli</name>
    <dbReference type="NCBI Taxonomy" id="1499967"/>
    <lineage>
        <taxon>Bacteria</taxon>
        <taxon>Candidatus Moduliflexota</taxon>
        <taxon>Candidatus Vecturitrichia</taxon>
        <taxon>Candidatus Vecturitrichales</taxon>
        <taxon>Candidatus Vecturitrichaceae</taxon>
        <taxon>Candidatus Vecturithrix</taxon>
    </lineage>
</organism>
<dbReference type="GO" id="GO:0043190">
    <property type="term" value="C:ATP-binding cassette (ABC) transporter complex"/>
    <property type="evidence" value="ECO:0007669"/>
    <property type="project" value="InterPro"/>
</dbReference>
<gene>
    <name evidence="5" type="ORF">U27_05269</name>
</gene>
<dbReference type="InterPro" id="IPR030678">
    <property type="entry name" value="Peptide/Ni-bd"/>
</dbReference>
<dbReference type="STRING" id="1499967.U27_05269"/>
<evidence type="ECO:0000313" key="6">
    <source>
        <dbReference type="Proteomes" id="UP000030661"/>
    </source>
</evidence>
<proteinExistence type="inferred from homology"/>
<feature type="domain" description="Solute-binding protein family 5" evidence="4">
    <location>
        <begin position="82"/>
        <end position="428"/>
    </location>
</feature>
<accession>A0A081C141</accession>
<dbReference type="InterPro" id="IPR000914">
    <property type="entry name" value="SBP_5_dom"/>
</dbReference>
<evidence type="ECO:0000256" key="2">
    <source>
        <dbReference type="ARBA" id="ARBA00022448"/>
    </source>
</evidence>
<evidence type="ECO:0000259" key="4">
    <source>
        <dbReference type="Pfam" id="PF00496"/>
    </source>
</evidence>
<dbReference type="PANTHER" id="PTHR30290">
    <property type="entry name" value="PERIPLASMIC BINDING COMPONENT OF ABC TRANSPORTER"/>
    <property type="match status" value="1"/>
</dbReference>
<evidence type="ECO:0000256" key="3">
    <source>
        <dbReference type="ARBA" id="ARBA00022729"/>
    </source>
</evidence>
<dbReference type="PANTHER" id="PTHR30290:SF9">
    <property type="entry name" value="OLIGOPEPTIDE-BINDING PROTEIN APPA"/>
    <property type="match status" value="1"/>
</dbReference>
<protein>
    <submittedName>
        <fullName evidence="5">Extracellular solute-binding protein family 5</fullName>
    </submittedName>
</protein>
<dbReference type="SUPFAM" id="SSF53850">
    <property type="entry name" value="Periplasmic binding protein-like II"/>
    <property type="match status" value="1"/>
</dbReference>
<dbReference type="eggNOG" id="COG0747">
    <property type="taxonomic scope" value="Bacteria"/>
</dbReference>
<dbReference type="Gene3D" id="3.40.190.10">
    <property type="entry name" value="Periplasmic binding protein-like II"/>
    <property type="match status" value="1"/>
</dbReference>
<sequence length="513" mass="57665">MNTKFRCIMLFLIFFSVSFILNPMLMNCFAQTPSPVLGGKLVYAIPGTPDTLDPQATSGTLTFQHVKSTYDTLLEPDEHGNLVPALAESWELSQENKTLTFHLRPGVVFHNGDPLTAADVKATFERILAPESTSPHKPEFKFVKEITVLDDLTIQFALEKIYAPLMATLASGWSAILPKRAIEAGHDFSTHPIGTGPFMFKEWIRDDHLSYTRFPNYWQQGKPYLDEIEFKVVIDATVQLQGLLVGEFDIIQSLDMHNVPKIEGNPETKLFTYSTALALVVAMNHQRPPFDNLLVRKAICHAIDQQALLDIAYTGGAIIGSFLDVGSPYYVDYSDMYPYNPQKAKDLLTEAGYPDGFKLTLALPQNYSPHVNAGNMVQNMLKQVGIDAKIQLMDWATWLSNVYRGRDFDMTIIGHTGKLDPNGRLAGFGDPEQNYINYKNPEVARLINEAAVTAEPEQRKIMYAEVQRLMAEDAMMVFIGTMNGLHGLRSNVEGFRMTYAIETPDFREAYKIR</sequence>
<dbReference type="Proteomes" id="UP000030661">
    <property type="component" value="Unassembled WGS sequence"/>
</dbReference>
<dbReference type="GO" id="GO:0015833">
    <property type="term" value="P:peptide transport"/>
    <property type="evidence" value="ECO:0007669"/>
    <property type="project" value="TreeGrafter"/>
</dbReference>
<dbReference type="GO" id="GO:0042597">
    <property type="term" value="C:periplasmic space"/>
    <property type="evidence" value="ECO:0007669"/>
    <property type="project" value="UniProtKB-ARBA"/>
</dbReference>
<dbReference type="GO" id="GO:1904680">
    <property type="term" value="F:peptide transmembrane transporter activity"/>
    <property type="evidence" value="ECO:0007669"/>
    <property type="project" value="TreeGrafter"/>
</dbReference>
<dbReference type="EMBL" id="DF820467">
    <property type="protein sequence ID" value="GAK58296.1"/>
    <property type="molecule type" value="Genomic_DNA"/>
</dbReference>
<evidence type="ECO:0000313" key="5">
    <source>
        <dbReference type="EMBL" id="GAK58296.1"/>
    </source>
</evidence>
<keyword evidence="6" id="KW-1185">Reference proteome</keyword>
<keyword evidence="3" id="KW-0732">Signal</keyword>
<dbReference type="Gene3D" id="3.10.105.10">
    <property type="entry name" value="Dipeptide-binding Protein, Domain 3"/>
    <property type="match status" value="1"/>
</dbReference>
<dbReference type="InterPro" id="IPR039424">
    <property type="entry name" value="SBP_5"/>
</dbReference>
<dbReference type="PIRSF" id="PIRSF002741">
    <property type="entry name" value="MppA"/>
    <property type="match status" value="1"/>
</dbReference>
<dbReference type="HOGENOM" id="CLU_017028_7_4_0"/>
<reference evidence="5" key="1">
    <citation type="journal article" date="2015" name="PeerJ">
        <title>First genomic representation of candidate bacterial phylum KSB3 points to enhanced environmental sensing as a trigger of wastewater bulking.</title>
        <authorList>
            <person name="Sekiguchi Y."/>
            <person name="Ohashi A."/>
            <person name="Parks D.H."/>
            <person name="Yamauchi T."/>
            <person name="Tyson G.W."/>
            <person name="Hugenholtz P."/>
        </authorList>
    </citation>
    <scope>NUCLEOTIDE SEQUENCE [LARGE SCALE GENOMIC DNA]</scope>
</reference>